<accession>A0ABM3EQR6</accession>
<dbReference type="GeneID" id="106604032"/>
<sequence length="373" mass="40850">MRVPANCQRDFNLLLFDPDGDMVRCRYAVPTDECYTSSDLPNDFTLRENCTLSFWGNSNTTGTYAVQLTMEDFPTQSISLSYTDGSQSNRTSNDTLCKLPVQFVVRVDPPVTSCMEGLYLPMFLSPTPAQGALLNASADQPLEITVRAQATNSTVAELLVSGPSGITKNTTDPGEYLLRWTPTEVEEGGYYPVCFIAQGVNNSSKYHSELRCVIVRVGNTSAIRTTEPITSPPLTINLTTTEEPTTSPPLTINLTTTEEPTTSPPLTINLTTSQIAPELPTTPTNFSTYATTASPTFSTNPTTDLTTHIVDSTTKNSGPRYVVVLRIKVSSLIPLTDNYIRNVVFQQLREELIRLGLPGDFTLRLLATHDISP</sequence>
<dbReference type="RefSeq" id="XP_045573404.1">
    <property type="nucleotide sequence ID" value="XM_045717448.1"/>
</dbReference>
<evidence type="ECO:0000313" key="3">
    <source>
        <dbReference type="RefSeq" id="XP_045573404.1"/>
    </source>
</evidence>
<keyword evidence="2" id="KW-1185">Reference proteome</keyword>
<reference evidence="3" key="1">
    <citation type="submission" date="2025-08" db="UniProtKB">
        <authorList>
            <consortium name="RefSeq"/>
        </authorList>
    </citation>
    <scope>IDENTIFICATION</scope>
</reference>
<feature type="region of interest" description="Disordered" evidence="1">
    <location>
        <begin position="226"/>
        <end position="265"/>
    </location>
</feature>
<organism evidence="2 3">
    <name type="scientific">Salmo salar</name>
    <name type="common">Atlantic salmon</name>
    <dbReference type="NCBI Taxonomy" id="8030"/>
    <lineage>
        <taxon>Eukaryota</taxon>
        <taxon>Metazoa</taxon>
        <taxon>Chordata</taxon>
        <taxon>Craniata</taxon>
        <taxon>Vertebrata</taxon>
        <taxon>Euteleostomi</taxon>
        <taxon>Actinopterygii</taxon>
        <taxon>Neopterygii</taxon>
        <taxon>Teleostei</taxon>
        <taxon>Protacanthopterygii</taxon>
        <taxon>Salmoniformes</taxon>
        <taxon>Salmonidae</taxon>
        <taxon>Salmoninae</taxon>
        <taxon>Salmo</taxon>
    </lineage>
</organism>
<name>A0ABM3EQR6_SALSA</name>
<dbReference type="Proteomes" id="UP001652741">
    <property type="component" value="Chromosome ssa04"/>
</dbReference>
<gene>
    <name evidence="3" type="primary">LOC106604032</name>
</gene>
<proteinExistence type="predicted"/>
<evidence type="ECO:0000256" key="1">
    <source>
        <dbReference type="SAM" id="MobiDB-lite"/>
    </source>
</evidence>
<protein>
    <submittedName>
        <fullName evidence="3">GPI-anchored protein pfl2 isoform X2</fullName>
    </submittedName>
</protein>
<evidence type="ECO:0000313" key="2">
    <source>
        <dbReference type="Proteomes" id="UP001652741"/>
    </source>
</evidence>
<feature type="compositionally biased region" description="Low complexity" evidence="1">
    <location>
        <begin position="232"/>
        <end position="265"/>
    </location>
</feature>